<dbReference type="Gene3D" id="3.90.550.20">
    <property type="match status" value="1"/>
</dbReference>
<evidence type="ECO:0000256" key="4">
    <source>
        <dbReference type="ARBA" id="ARBA00022679"/>
    </source>
</evidence>
<evidence type="ECO:0000259" key="7">
    <source>
        <dbReference type="Pfam" id="PF04572"/>
    </source>
</evidence>
<comment type="caution">
    <text evidence="8">The sequence shown here is derived from an EMBL/GenBank/DDBJ whole genome shotgun (WGS) entry which is preliminary data.</text>
</comment>
<dbReference type="GO" id="GO:0006688">
    <property type="term" value="P:glycosphingolipid biosynthetic process"/>
    <property type="evidence" value="ECO:0007669"/>
    <property type="project" value="TreeGrafter"/>
</dbReference>
<dbReference type="EMBL" id="JADBJN010000004">
    <property type="protein sequence ID" value="KAG5666676.1"/>
    <property type="molecule type" value="Genomic_DNA"/>
</dbReference>
<evidence type="ECO:0000256" key="5">
    <source>
        <dbReference type="ARBA" id="ARBA00023034"/>
    </source>
</evidence>
<dbReference type="GO" id="GO:0016758">
    <property type="term" value="F:hexosyltransferase activity"/>
    <property type="evidence" value="ECO:0007669"/>
    <property type="project" value="TreeGrafter"/>
</dbReference>
<keyword evidence="6" id="KW-0472">Membrane</keyword>
<evidence type="ECO:0000256" key="3">
    <source>
        <dbReference type="ARBA" id="ARBA00022676"/>
    </source>
</evidence>
<dbReference type="InterPro" id="IPR007577">
    <property type="entry name" value="GlycoTrfase_DXD_sugar-bd_CS"/>
</dbReference>
<dbReference type="AlphaFoldDB" id="A0A9J6BA38"/>
<dbReference type="SUPFAM" id="SSF53448">
    <property type="entry name" value="Nucleotide-diphospho-sugar transferases"/>
    <property type="match status" value="1"/>
</dbReference>
<reference evidence="8" key="1">
    <citation type="submission" date="2021-03" db="EMBL/GenBank/DDBJ databases">
        <title>Chromosome level genome of the anhydrobiotic midge Polypedilum vanderplanki.</title>
        <authorList>
            <person name="Yoshida Y."/>
            <person name="Kikawada T."/>
            <person name="Gusev O."/>
        </authorList>
    </citation>
    <scope>NUCLEOTIDE SEQUENCE</scope>
    <source>
        <strain evidence="8">NIAS01</strain>
        <tissue evidence="8">Whole body or cell culture</tissue>
    </source>
</reference>
<keyword evidence="4" id="KW-0808">Transferase</keyword>
<dbReference type="OrthoDB" id="7843114at2759"/>
<dbReference type="Proteomes" id="UP001107558">
    <property type="component" value="Chromosome 4"/>
</dbReference>
<dbReference type="PANTHER" id="PTHR12042:SF21">
    <property type="entry name" value="ALPHA1,4-GALACTOSYLTRANSFERASE 1-RELATED"/>
    <property type="match status" value="1"/>
</dbReference>
<gene>
    <name evidence="8" type="ORF">PVAND_014691</name>
</gene>
<dbReference type="InterPro" id="IPR051981">
    <property type="entry name" value="Glycosyltransf_32"/>
</dbReference>
<keyword evidence="9" id="KW-1185">Reference proteome</keyword>
<evidence type="ECO:0000256" key="1">
    <source>
        <dbReference type="ARBA" id="ARBA00004323"/>
    </source>
</evidence>
<evidence type="ECO:0000313" key="8">
    <source>
        <dbReference type="EMBL" id="KAG5666676.1"/>
    </source>
</evidence>
<comment type="similarity">
    <text evidence="2">Belongs to the glycosyltransferase 32 family.</text>
</comment>
<evidence type="ECO:0000256" key="6">
    <source>
        <dbReference type="ARBA" id="ARBA00023136"/>
    </source>
</evidence>
<organism evidence="8 9">
    <name type="scientific">Polypedilum vanderplanki</name>
    <name type="common">Sleeping chironomid midge</name>
    <dbReference type="NCBI Taxonomy" id="319348"/>
    <lineage>
        <taxon>Eukaryota</taxon>
        <taxon>Metazoa</taxon>
        <taxon>Ecdysozoa</taxon>
        <taxon>Arthropoda</taxon>
        <taxon>Hexapoda</taxon>
        <taxon>Insecta</taxon>
        <taxon>Pterygota</taxon>
        <taxon>Neoptera</taxon>
        <taxon>Endopterygota</taxon>
        <taxon>Diptera</taxon>
        <taxon>Nematocera</taxon>
        <taxon>Chironomoidea</taxon>
        <taxon>Chironomidae</taxon>
        <taxon>Chironominae</taxon>
        <taxon>Polypedilum</taxon>
        <taxon>Polypedilum</taxon>
    </lineage>
</organism>
<sequence>MWKNIRKKRNLLIPISILALIFTFLNFKSFFDKCSKNLQIKKENFENYKSDESFILQNFLIDLEKLENPKSKQIFFLETHLFGKRKLENSRQICSIESAARMNHDFNIYFFLMTDQNEVILEHTIQLDVLLSYSNIKIRFANITEFTKGTKMENFFKENKIAKSPYQIEHTSDILRMLILNKFGGLYLDHDVLSLFPISLLNVKNFGCLEKRNFFANAILKLDKIEGKKYSDLYLEKVANHYDPNSWPANGPVLVTQSFRSFCNNTNLERNKTTKCDKITALANEKCFLFMWHEYEKFYEEKFLNEGLERMMKIGAFFVHIWNHSLKYYNKIYKLTRDSKVVYMELAKAYCPRTIEIINTF</sequence>
<comment type="subcellular location">
    <subcellularLocation>
        <location evidence="1">Golgi apparatus membrane</location>
        <topology evidence="1">Single-pass type II membrane protein</topology>
    </subcellularLocation>
</comment>
<dbReference type="PANTHER" id="PTHR12042">
    <property type="entry name" value="LACTOSYLCERAMIDE 4-ALPHA-GALACTOSYLTRANSFERASE ALPHA- 1,4-GALACTOSYLTRANSFERASE"/>
    <property type="match status" value="1"/>
</dbReference>
<dbReference type="GO" id="GO:0000139">
    <property type="term" value="C:Golgi membrane"/>
    <property type="evidence" value="ECO:0007669"/>
    <property type="project" value="UniProtKB-SubCell"/>
</dbReference>
<evidence type="ECO:0000313" key="9">
    <source>
        <dbReference type="Proteomes" id="UP001107558"/>
    </source>
</evidence>
<dbReference type="Pfam" id="PF04488">
    <property type="entry name" value="Gly_transf_sug"/>
    <property type="match status" value="1"/>
</dbReference>
<dbReference type="InterPro" id="IPR029044">
    <property type="entry name" value="Nucleotide-diphossugar_trans"/>
</dbReference>
<dbReference type="Pfam" id="PF04572">
    <property type="entry name" value="Gb3_synth"/>
    <property type="match status" value="1"/>
</dbReference>
<name>A0A9J6BA38_POLVA</name>
<dbReference type="InterPro" id="IPR007652">
    <property type="entry name" value="A1-4-GlycosylTfrase_dom"/>
</dbReference>
<protein>
    <recommendedName>
        <fullName evidence="7">Alpha 1,4-glycosyltransferase domain-containing protein</fullName>
    </recommendedName>
</protein>
<evidence type="ECO:0000256" key="2">
    <source>
        <dbReference type="ARBA" id="ARBA00009003"/>
    </source>
</evidence>
<accession>A0A9J6BA38</accession>
<proteinExistence type="inferred from homology"/>
<feature type="domain" description="Alpha 1,4-glycosyltransferase" evidence="7">
    <location>
        <begin position="231"/>
        <end position="357"/>
    </location>
</feature>
<keyword evidence="3" id="KW-0328">Glycosyltransferase</keyword>
<keyword evidence="5" id="KW-0333">Golgi apparatus</keyword>